<comment type="subcellular location">
    <subcellularLocation>
        <location evidence="4">Cytoplasm</location>
    </subcellularLocation>
    <subcellularLocation>
        <location evidence="4">Cell membrane</location>
        <topology evidence="4">Peripheral membrane protein</topology>
        <orientation evidence="4">Cytoplasmic side</orientation>
    </subcellularLocation>
</comment>
<dbReference type="PROSITE" id="PS51257">
    <property type="entry name" value="PROKAR_LIPOPROTEIN"/>
    <property type="match status" value="1"/>
</dbReference>
<dbReference type="AlphaFoldDB" id="A0A099CXK3"/>
<gene>
    <name evidence="4" type="primary">hflD</name>
    <name evidence="6" type="ORF">HNQ86_000497</name>
    <name evidence="5" type="ORF">LF63_0108580</name>
</gene>
<dbReference type="EMBL" id="JROI01000010">
    <property type="protein sequence ID" value="KGI78347.1"/>
    <property type="molecule type" value="Genomic_DNA"/>
</dbReference>
<evidence type="ECO:0000256" key="3">
    <source>
        <dbReference type="ARBA" id="ARBA00023136"/>
    </source>
</evidence>
<reference evidence="6 8" key="2">
    <citation type="submission" date="2020-08" db="EMBL/GenBank/DDBJ databases">
        <title>Genomic Encyclopedia of Type Strains, Phase IV (KMG-IV): sequencing the most valuable type-strain genomes for metagenomic binning, comparative biology and taxonomic classification.</title>
        <authorList>
            <person name="Goeker M."/>
        </authorList>
    </citation>
    <scope>NUCLEOTIDE SEQUENCE [LARGE SCALE GENOMIC DNA]</scope>
    <source>
        <strain evidence="6 8">DSM 107085</strain>
    </source>
</reference>
<dbReference type="PANTHER" id="PTHR38100">
    <property type="entry name" value="HIGH FREQUENCY LYSOGENIZATION PROTEIN HFLD"/>
    <property type="match status" value="1"/>
</dbReference>
<dbReference type="GO" id="GO:0005737">
    <property type="term" value="C:cytoplasm"/>
    <property type="evidence" value="ECO:0007669"/>
    <property type="project" value="UniProtKB-SubCell"/>
</dbReference>
<evidence type="ECO:0000256" key="2">
    <source>
        <dbReference type="ARBA" id="ARBA00022490"/>
    </source>
</evidence>
<comment type="caution">
    <text evidence="5">The sequence shown here is derived from an EMBL/GenBank/DDBJ whole genome shotgun (WGS) entry which is preliminary data.</text>
</comment>
<dbReference type="InterPro" id="IPR035932">
    <property type="entry name" value="HflD-like_sf"/>
</dbReference>
<sequence>MNEDRVLALAGIFQGCALAHQLATRGSCDEVALEHSLGSVFRIDADNVPAVFGGIAGARLGLRTLTEQFDDSRHELAIARMAVTVLRVERTLSGRARLMQQLQEGIVQAQRQADHFGYTHATVTARLADLYASTISTLRPRVMVSGSPLLLQQQNVVERIRSSLLAAVRAAVLWRQIGGRQWQLILKRKQCAMIARGLLTGATLDSG</sequence>
<dbReference type="Gene3D" id="1.10.3890.10">
    <property type="entry name" value="HflD-like"/>
    <property type="match status" value="1"/>
</dbReference>
<dbReference type="Proteomes" id="UP000029708">
    <property type="component" value="Unassembled WGS sequence"/>
</dbReference>
<dbReference type="InterPro" id="IPR007451">
    <property type="entry name" value="HflD"/>
</dbReference>
<organism evidence="5 7">
    <name type="scientific">Oleiagrimonas soli</name>
    <dbReference type="NCBI Taxonomy" id="1543381"/>
    <lineage>
        <taxon>Bacteria</taxon>
        <taxon>Pseudomonadati</taxon>
        <taxon>Pseudomonadota</taxon>
        <taxon>Gammaproteobacteria</taxon>
        <taxon>Lysobacterales</taxon>
        <taxon>Rhodanobacteraceae</taxon>
        <taxon>Oleiagrimonas</taxon>
    </lineage>
</organism>
<evidence type="ECO:0000313" key="8">
    <source>
        <dbReference type="Proteomes" id="UP000560000"/>
    </source>
</evidence>
<dbReference type="HOGENOM" id="CLU_098920_0_0_6"/>
<evidence type="ECO:0000313" key="5">
    <source>
        <dbReference type="EMBL" id="KGI78347.1"/>
    </source>
</evidence>
<comment type="similarity">
    <text evidence="4">Belongs to the HflD family.</text>
</comment>
<protein>
    <recommendedName>
        <fullName evidence="4">High frequency lysogenization protein HflD homolog</fullName>
    </recommendedName>
</protein>
<keyword evidence="7" id="KW-1185">Reference proteome</keyword>
<evidence type="ECO:0000256" key="4">
    <source>
        <dbReference type="HAMAP-Rule" id="MF_00695"/>
    </source>
</evidence>
<dbReference type="STRING" id="1543381.LF63_0108580"/>
<dbReference type="NCBIfam" id="NF001246">
    <property type="entry name" value="PRK00218.1-2"/>
    <property type="match status" value="1"/>
</dbReference>
<dbReference type="OrthoDB" id="9788031at2"/>
<dbReference type="PANTHER" id="PTHR38100:SF1">
    <property type="entry name" value="HIGH FREQUENCY LYSOGENIZATION PROTEIN HFLD"/>
    <property type="match status" value="1"/>
</dbReference>
<keyword evidence="2 4" id="KW-0963">Cytoplasm</keyword>
<dbReference type="RefSeq" id="WP_043101042.1">
    <property type="nucleotide sequence ID" value="NZ_JACHET010000001.1"/>
</dbReference>
<keyword evidence="1 4" id="KW-1003">Cell membrane</keyword>
<proteinExistence type="inferred from homology"/>
<dbReference type="HAMAP" id="MF_00695">
    <property type="entry name" value="HflD_protein"/>
    <property type="match status" value="1"/>
</dbReference>
<dbReference type="EMBL" id="JACHET010000001">
    <property type="protein sequence ID" value="MBB6183152.1"/>
    <property type="molecule type" value="Genomic_DNA"/>
</dbReference>
<evidence type="ECO:0000256" key="1">
    <source>
        <dbReference type="ARBA" id="ARBA00022475"/>
    </source>
</evidence>
<dbReference type="Pfam" id="PF04356">
    <property type="entry name" value="DUF489"/>
    <property type="match status" value="1"/>
</dbReference>
<reference evidence="5 7" key="1">
    <citation type="submission" date="2014-09" db="EMBL/GenBank/DDBJ databases">
        <title>Xanthomonadaceae 3.5X direct submission.</title>
        <authorList>
            <person name="Fang T."/>
            <person name="Wang H."/>
        </authorList>
    </citation>
    <scope>NUCLEOTIDE SEQUENCE [LARGE SCALE GENOMIC DNA]</scope>
    <source>
        <strain evidence="5 7">3.5X</strain>
    </source>
</reference>
<accession>A0A099CXK3</accession>
<evidence type="ECO:0000313" key="7">
    <source>
        <dbReference type="Proteomes" id="UP000029708"/>
    </source>
</evidence>
<dbReference type="Proteomes" id="UP000560000">
    <property type="component" value="Unassembled WGS sequence"/>
</dbReference>
<evidence type="ECO:0000313" key="6">
    <source>
        <dbReference type="EMBL" id="MBB6183152.1"/>
    </source>
</evidence>
<keyword evidence="3 4" id="KW-0472">Membrane</keyword>
<name>A0A099CXK3_9GAMM</name>
<dbReference type="GO" id="GO:0005886">
    <property type="term" value="C:plasma membrane"/>
    <property type="evidence" value="ECO:0007669"/>
    <property type="project" value="UniProtKB-SubCell"/>
</dbReference>
<dbReference type="SUPFAM" id="SSF101322">
    <property type="entry name" value="YcfC-like"/>
    <property type="match status" value="1"/>
</dbReference>